<organism evidence="2 3">
    <name type="scientific">Pelagicoccus mobilis</name>
    <dbReference type="NCBI Taxonomy" id="415221"/>
    <lineage>
        <taxon>Bacteria</taxon>
        <taxon>Pseudomonadati</taxon>
        <taxon>Verrucomicrobiota</taxon>
        <taxon>Opitutia</taxon>
        <taxon>Puniceicoccales</taxon>
        <taxon>Pelagicoccaceae</taxon>
        <taxon>Pelagicoccus</taxon>
    </lineage>
</organism>
<protein>
    <recommendedName>
        <fullName evidence="4">PepSY domain-containing protein</fullName>
    </recommendedName>
</protein>
<dbReference type="AlphaFoldDB" id="A0A934VSH3"/>
<evidence type="ECO:0008006" key="4">
    <source>
        <dbReference type="Google" id="ProtNLM"/>
    </source>
</evidence>
<dbReference type="RefSeq" id="WP_200356721.1">
    <property type="nucleotide sequence ID" value="NZ_JAENIL010000031.1"/>
</dbReference>
<evidence type="ECO:0000256" key="1">
    <source>
        <dbReference type="SAM" id="Phobius"/>
    </source>
</evidence>
<sequence>MNPFPRSIRTRALKLVRRFHMYLGLLLLPWVLLYGASGFLFNHVSPFWGGTVDTVATFTPKQIETYTDFRPIEIQELSHSLLSRISSELGQDYELKSAWLHGPLRFVGDQGTQGVRLHLSPKDGSSNTVVFRKQGPDQEHAPYHGMYVHLPTPQLEPLAKQLNTLLETEGTKLDVPLSPAMQGSNAELRFVLMDRDRKEWRGGYNLATGKLTGVANDSPSRFNLSLAARRLHTNHSYPESINSKWVWTLLSDMTALSLVIWALTGLFMWWQIVPSRTAGSLVLLSTASIAFILFLQNLNSLAF</sequence>
<feature type="transmembrane region" description="Helical" evidence="1">
    <location>
        <begin position="245"/>
        <end position="269"/>
    </location>
</feature>
<gene>
    <name evidence="2" type="ORF">JIN87_16630</name>
</gene>
<proteinExistence type="predicted"/>
<name>A0A934VSH3_9BACT</name>
<dbReference type="Proteomes" id="UP000617628">
    <property type="component" value="Unassembled WGS sequence"/>
</dbReference>
<keyword evidence="3" id="KW-1185">Reference proteome</keyword>
<evidence type="ECO:0000313" key="2">
    <source>
        <dbReference type="EMBL" id="MBK1878509.1"/>
    </source>
</evidence>
<evidence type="ECO:0000313" key="3">
    <source>
        <dbReference type="Proteomes" id="UP000617628"/>
    </source>
</evidence>
<comment type="caution">
    <text evidence="2">The sequence shown here is derived from an EMBL/GenBank/DDBJ whole genome shotgun (WGS) entry which is preliminary data.</text>
</comment>
<keyword evidence="1" id="KW-0472">Membrane</keyword>
<dbReference type="EMBL" id="JAENIL010000031">
    <property type="protein sequence ID" value="MBK1878509.1"/>
    <property type="molecule type" value="Genomic_DNA"/>
</dbReference>
<reference evidence="2" key="1">
    <citation type="submission" date="2021-01" db="EMBL/GenBank/DDBJ databases">
        <title>Modified the classification status of verrucomicrobia.</title>
        <authorList>
            <person name="Feng X."/>
        </authorList>
    </citation>
    <scope>NUCLEOTIDE SEQUENCE</scope>
    <source>
        <strain evidence="2">KCTC 13126</strain>
    </source>
</reference>
<keyword evidence="1" id="KW-0812">Transmembrane</keyword>
<feature type="transmembrane region" description="Helical" evidence="1">
    <location>
        <begin position="281"/>
        <end position="298"/>
    </location>
</feature>
<accession>A0A934VSH3</accession>
<keyword evidence="1" id="KW-1133">Transmembrane helix</keyword>